<evidence type="ECO:0000256" key="1">
    <source>
        <dbReference type="ARBA" id="ARBA00000448"/>
    </source>
</evidence>
<dbReference type="STRING" id="1882483.A0A317XSE7"/>
<evidence type="ECO:0000313" key="13">
    <source>
        <dbReference type="Proteomes" id="UP000246740"/>
    </source>
</evidence>
<dbReference type="EC" id="3.2.1.21" evidence="4"/>
<keyword evidence="6" id="KW-0136">Cellulose degradation</keyword>
<accession>A0A317XSE7</accession>
<evidence type="ECO:0000256" key="5">
    <source>
        <dbReference type="ARBA" id="ARBA00022801"/>
    </source>
</evidence>
<evidence type="ECO:0000313" key="12">
    <source>
        <dbReference type="EMBL" id="PWZ01225.1"/>
    </source>
</evidence>
<dbReference type="InterPro" id="IPR017853">
    <property type="entry name" value="GH"/>
</dbReference>
<keyword evidence="5" id="KW-0378">Hydrolase</keyword>
<evidence type="ECO:0000256" key="8">
    <source>
        <dbReference type="ARBA" id="ARBA00023277"/>
    </source>
</evidence>
<dbReference type="Pfam" id="PF00933">
    <property type="entry name" value="Glyco_hydro_3"/>
    <property type="match status" value="1"/>
</dbReference>
<dbReference type="InterPro" id="IPR050288">
    <property type="entry name" value="Cellulose_deg_GH3"/>
</dbReference>
<dbReference type="InterPro" id="IPR026891">
    <property type="entry name" value="Fn3-like"/>
</dbReference>
<dbReference type="AlphaFoldDB" id="A0A317XSE7"/>
<dbReference type="FunCoup" id="A0A317XSE7">
    <property type="interactions" value="26"/>
</dbReference>
<evidence type="ECO:0000256" key="7">
    <source>
        <dbReference type="ARBA" id="ARBA00023180"/>
    </source>
</evidence>
<comment type="pathway">
    <text evidence="2">Glycan metabolism; cellulose degradation.</text>
</comment>
<proteinExistence type="inferred from homology"/>
<dbReference type="InParanoid" id="A0A317XSE7"/>
<feature type="domain" description="Fibronectin type III-like" evidence="11">
    <location>
        <begin position="691"/>
        <end position="760"/>
    </location>
</feature>
<comment type="similarity">
    <text evidence="3">Belongs to the glycosyl hydrolase 3 family.</text>
</comment>
<dbReference type="InterPro" id="IPR002772">
    <property type="entry name" value="Glyco_hydro_3_C"/>
</dbReference>
<dbReference type="PANTHER" id="PTHR42715">
    <property type="entry name" value="BETA-GLUCOSIDASE"/>
    <property type="match status" value="1"/>
</dbReference>
<evidence type="ECO:0000256" key="4">
    <source>
        <dbReference type="ARBA" id="ARBA00012744"/>
    </source>
</evidence>
<dbReference type="GO" id="GO:0008422">
    <property type="term" value="F:beta-glucosidase activity"/>
    <property type="evidence" value="ECO:0007669"/>
    <property type="project" value="UniProtKB-EC"/>
</dbReference>
<evidence type="ECO:0000256" key="2">
    <source>
        <dbReference type="ARBA" id="ARBA00004987"/>
    </source>
</evidence>
<dbReference type="InterPro" id="IPR036962">
    <property type="entry name" value="Glyco_hydro_3_N_sf"/>
</dbReference>
<name>A0A317XSE7_9BASI</name>
<dbReference type="InterPro" id="IPR001764">
    <property type="entry name" value="Glyco_hydro_3_N"/>
</dbReference>
<evidence type="ECO:0000259" key="11">
    <source>
        <dbReference type="SMART" id="SM01217"/>
    </source>
</evidence>
<dbReference type="PRINTS" id="PR00133">
    <property type="entry name" value="GLHYDRLASE3"/>
</dbReference>
<dbReference type="Gene3D" id="2.60.40.10">
    <property type="entry name" value="Immunoglobulins"/>
    <property type="match status" value="1"/>
</dbReference>
<dbReference type="PANTHER" id="PTHR42715:SF2">
    <property type="entry name" value="BETA-GLUCOSIDASE F-RELATED"/>
    <property type="match status" value="1"/>
</dbReference>
<keyword evidence="7" id="KW-0325">Glycoprotein</keyword>
<dbReference type="SUPFAM" id="SSF51445">
    <property type="entry name" value="(Trans)glycosidases"/>
    <property type="match status" value="1"/>
</dbReference>
<evidence type="ECO:0000256" key="10">
    <source>
        <dbReference type="ARBA" id="ARBA00023326"/>
    </source>
</evidence>
<keyword evidence="8" id="KW-0119">Carbohydrate metabolism</keyword>
<keyword evidence="13" id="KW-1185">Reference proteome</keyword>
<reference evidence="12 13" key="1">
    <citation type="journal article" date="2018" name="Mol. Biol. Evol.">
        <title>Broad Genomic Sampling Reveals a Smut Pathogenic Ancestry of the Fungal Clade Ustilaginomycotina.</title>
        <authorList>
            <person name="Kijpornyongpan T."/>
            <person name="Mondo S.J."/>
            <person name="Barry K."/>
            <person name="Sandor L."/>
            <person name="Lee J."/>
            <person name="Lipzen A."/>
            <person name="Pangilinan J."/>
            <person name="LaButti K."/>
            <person name="Hainaut M."/>
            <person name="Henrissat B."/>
            <person name="Grigoriev I.V."/>
            <person name="Spatafora J.W."/>
            <person name="Aime M.C."/>
        </authorList>
    </citation>
    <scope>NUCLEOTIDE SEQUENCE [LARGE SCALE GENOMIC DNA]</scope>
    <source>
        <strain evidence="12 13">MCA 3645</strain>
    </source>
</reference>
<sequence length="784" mass="87191">MTGNGGWESHFNKAKHIVSQMTLEEKANMTIGLGLAWRCEGHSGSAERLGIPEFCYQDGPAGVRASDFVTVFPAGVTTGATFNRDLMYRKAKAIGEEFRAKGVHVALEPVTGGPLGRSPYQGRNWEGPGSDPYLVGEYAYQTVAGTEDAGVIATSKHFILYEQELWRQLDGLDDPWRHVSYQNKRTYSANADDRTLHELYLWPFMNAVRAGTGAIMTVYNRVNHTQGTESSYLLNDILKEELGFQGFAVSDWYSAYDTVNTFNAGLDVIQPGGIDGGKRPQTAAHTVEAVRNGSMSEARLDDAAIRRLTQFYRFNHDDPDYPTVSFKDMDLNSYDEDGLFINHNRDVRGDHDQIAFEVAQEGITLVKNTQSEGKLDRHGRPFGLPLTKGQKIGVFGSDAGPNPNGLNACQNWLSIGTQYCHGNSTNNGTLAVGWGSGGGYFTYLVDPLSALSQRIRSDRVGGIESNLNNAAPHDAHYRKQIANQVDAALVFVQASSGENVDRFDLELFAEGSKLVQEIASWNNNTIVVMHNTQQVLIDEWFNHPNVTAVIMPHLPGQESGNSLVPVLYGDVSPSGKMPYSMLKRADAKHYPTIDWSHNPDPHVNFDEGLFIDYRQWDKLDLEPLLEFGFGLSYTTFEMDSLSVTPKKGHYPTRVPNTQKTVNPPGGPDYLWDYLASVSVKVKNTGCMDAKEVAQLYIRYPSSANTPPKQLRGFDKVEVPKSATRTAKFSLTRRDFSVWDVVQQKWVVEDGEYEILVGNSSRNLPLSYKLTLEDGNIVWGRHEEL</sequence>
<dbReference type="SMART" id="SM01217">
    <property type="entry name" value="Fn3_like"/>
    <property type="match status" value="1"/>
</dbReference>
<dbReference type="SUPFAM" id="SSF52279">
    <property type="entry name" value="Beta-D-glucan exohydrolase, C-terminal domain"/>
    <property type="match status" value="1"/>
</dbReference>
<dbReference type="Gene3D" id="3.40.50.1700">
    <property type="entry name" value="Glycoside hydrolase family 3 C-terminal domain"/>
    <property type="match status" value="1"/>
</dbReference>
<evidence type="ECO:0000256" key="6">
    <source>
        <dbReference type="ARBA" id="ARBA00023001"/>
    </source>
</evidence>
<dbReference type="OrthoDB" id="416222at2759"/>
<dbReference type="InterPro" id="IPR036881">
    <property type="entry name" value="Glyco_hydro_3_C_sf"/>
</dbReference>
<dbReference type="Pfam" id="PF14310">
    <property type="entry name" value="Fn3-like"/>
    <property type="match status" value="1"/>
</dbReference>
<organism evidence="12 13">
    <name type="scientific">Testicularia cyperi</name>
    <dbReference type="NCBI Taxonomy" id="1882483"/>
    <lineage>
        <taxon>Eukaryota</taxon>
        <taxon>Fungi</taxon>
        <taxon>Dikarya</taxon>
        <taxon>Basidiomycota</taxon>
        <taxon>Ustilaginomycotina</taxon>
        <taxon>Ustilaginomycetes</taxon>
        <taxon>Ustilaginales</taxon>
        <taxon>Anthracoideaceae</taxon>
        <taxon>Testicularia</taxon>
    </lineage>
</organism>
<evidence type="ECO:0000256" key="3">
    <source>
        <dbReference type="ARBA" id="ARBA00005336"/>
    </source>
</evidence>
<dbReference type="InterPro" id="IPR013783">
    <property type="entry name" value="Ig-like_fold"/>
</dbReference>
<evidence type="ECO:0000256" key="9">
    <source>
        <dbReference type="ARBA" id="ARBA00023295"/>
    </source>
</evidence>
<protein>
    <recommendedName>
        <fullName evidence="4">beta-glucosidase</fullName>
        <ecNumber evidence="4">3.2.1.21</ecNumber>
    </recommendedName>
</protein>
<dbReference type="GO" id="GO:0030245">
    <property type="term" value="P:cellulose catabolic process"/>
    <property type="evidence" value="ECO:0007669"/>
    <property type="project" value="UniProtKB-KW"/>
</dbReference>
<dbReference type="Proteomes" id="UP000246740">
    <property type="component" value="Unassembled WGS sequence"/>
</dbReference>
<dbReference type="FunFam" id="3.20.20.300:FF:000002">
    <property type="entry name" value="Probable beta-glucosidase"/>
    <property type="match status" value="1"/>
</dbReference>
<gene>
    <name evidence="12" type="ORF">BCV70DRAFT_159208</name>
</gene>
<keyword evidence="9" id="KW-0326">Glycosidase</keyword>
<comment type="catalytic activity">
    <reaction evidence="1">
        <text>Hydrolysis of terminal, non-reducing beta-D-glucosyl residues with release of beta-D-glucose.</text>
        <dbReference type="EC" id="3.2.1.21"/>
    </reaction>
</comment>
<dbReference type="Gene3D" id="3.20.20.300">
    <property type="entry name" value="Glycoside hydrolase, family 3, N-terminal domain"/>
    <property type="match status" value="1"/>
</dbReference>
<dbReference type="EMBL" id="KZ819191">
    <property type="protein sequence ID" value="PWZ01225.1"/>
    <property type="molecule type" value="Genomic_DNA"/>
</dbReference>
<keyword evidence="10" id="KW-0624">Polysaccharide degradation</keyword>
<dbReference type="Pfam" id="PF01915">
    <property type="entry name" value="Glyco_hydro_3_C"/>
    <property type="match status" value="1"/>
</dbReference>